<feature type="region of interest" description="Disordered" evidence="4">
    <location>
        <begin position="1"/>
        <end position="33"/>
    </location>
</feature>
<evidence type="ECO:0000256" key="4">
    <source>
        <dbReference type="SAM" id="MobiDB-lite"/>
    </source>
</evidence>
<evidence type="ECO:0000313" key="5">
    <source>
        <dbReference type="EMBL" id="KAJ8989531.1"/>
    </source>
</evidence>
<dbReference type="PANTHER" id="PTHR44229:SF4">
    <property type="entry name" value="15-HYDROXYPROSTAGLANDIN DEHYDROGENASE [NAD(+)]"/>
    <property type="match status" value="1"/>
</dbReference>
<accession>A0AAN6ESK5</accession>
<dbReference type="PRINTS" id="PR00081">
    <property type="entry name" value="GDHRDH"/>
</dbReference>
<sequence length="390" mass="41076">MAVPESDPGTIPFPPSSIIHSPPVPISPSTSTSSTALHANLASKTILITGGASGFGATCFRSWASRGANVIIGDINSTLGTELVTTVRKETGNPNLHFVPLDVTSWPSQVQFFRKAAQLSPHGGIDCVVANAGVADANENREFEAPSRDYGNVDDSIEGDGDAAVPAPPGLRTLDVNLYGVTYTTHLAMWYLPRNPGSAPCDPKASSGSRDRHLLLVSSIAGLSGLPGQPLYAAAKHGVVGLFRTLRLTTPIKHGVRVNMINPYFVDTPILGPLGALVLAGGGMATIESVLEAATRLVADQSIIGRALAIGPKASIEQARAAGLVSDTAEMDRDGQAIWDVYAHDFEQSDLFTRRIIAVTNLITRARGWTGVVGDVAGKASYRFWKVLGY</sequence>
<dbReference type="GO" id="GO:0016616">
    <property type="term" value="F:oxidoreductase activity, acting on the CH-OH group of donors, NAD or NADP as acceptor"/>
    <property type="evidence" value="ECO:0007669"/>
    <property type="project" value="TreeGrafter"/>
</dbReference>
<dbReference type="InterPro" id="IPR020904">
    <property type="entry name" value="Sc_DH/Rdtase_CS"/>
</dbReference>
<keyword evidence="2" id="KW-0521">NADP</keyword>
<evidence type="ECO:0000256" key="1">
    <source>
        <dbReference type="ARBA" id="ARBA00006484"/>
    </source>
</evidence>
<dbReference type="Gene3D" id="3.40.50.720">
    <property type="entry name" value="NAD(P)-binding Rossmann-like Domain"/>
    <property type="match status" value="1"/>
</dbReference>
<dbReference type="Pfam" id="PF00106">
    <property type="entry name" value="adh_short"/>
    <property type="match status" value="1"/>
</dbReference>
<dbReference type="InterPro" id="IPR036291">
    <property type="entry name" value="NAD(P)-bd_dom_sf"/>
</dbReference>
<dbReference type="Proteomes" id="UP001161757">
    <property type="component" value="Unassembled WGS sequence"/>
</dbReference>
<dbReference type="EMBL" id="JAJGCB010000013">
    <property type="protein sequence ID" value="KAJ8989531.1"/>
    <property type="molecule type" value="Genomic_DNA"/>
</dbReference>
<comment type="caution">
    <text evidence="5">The sequence shown here is derived from an EMBL/GenBank/DDBJ whole genome shotgun (WGS) entry which is preliminary data.</text>
</comment>
<dbReference type="AlphaFoldDB" id="A0AAN6ESK5"/>
<proteinExistence type="inferred from homology"/>
<comment type="similarity">
    <text evidence="1">Belongs to the short-chain dehydrogenases/reductases (SDR) family.</text>
</comment>
<evidence type="ECO:0000313" key="6">
    <source>
        <dbReference type="Proteomes" id="UP001161757"/>
    </source>
</evidence>
<dbReference type="GO" id="GO:0005737">
    <property type="term" value="C:cytoplasm"/>
    <property type="evidence" value="ECO:0007669"/>
    <property type="project" value="TreeGrafter"/>
</dbReference>
<gene>
    <name evidence="5" type="ORF">HRR80_006258</name>
</gene>
<feature type="compositionally biased region" description="Low complexity" evidence="4">
    <location>
        <begin position="16"/>
        <end position="33"/>
    </location>
</feature>
<evidence type="ECO:0000256" key="3">
    <source>
        <dbReference type="ARBA" id="ARBA00023002"/>
    </source>
</evidence>
<dbReference type="SUPFAM" id="SSF51735">
    <property type="entry name" value="NAD(P)-binding Rossmann-fold domains"/>
    <property type="match status" value="1"/>
</dbReference>
<evidence type="ECO:0000256" key="2">
    <source>
        <dbReference type="ARBA" id="ARBA00022857"/>
    </source>
</evidence>
<dbReference type="PANTHER" id="PTHR44229">
    <property type="entry name" value="15-HYDROXYPROSTAGLANDIN DEHYDROGENASE [NAD(+)]"/>
    <property type="match status" value="1"/>
</dbReference>
<protein>
    <submittedName>
        <fullName evidence="5">Uncharacterized protein</fullName>
    </submittedName>
</protein>
<organism evidence="5 6">
    <name type="scientific">Exophiala dermatitidis</name>
    <name type="common">Black yeast-like fungus</name>
    <name type="synonym">Wangiella dermatitidis</name>
    <dbReference type="NCBI Taxonomy" id="5970"/>
    <lineage>
        <taxon>Eukaryota</taxon>
        <taxon>Fungi</taxon>
        <taxon>Dikarya</taxon>
        <taxon>Ascomycota</taxon>
        <taxon>Pezizomycotina</taxon>
        <taxon>Eurotiomycetes</taxon>
        <taxon>Chaetothyriomycetidae</taxon>
        <taxon>Chaetothyriales</taxon>
        <taxon>Herpotrichiellaceae</taxon>
        <taxon>Exophiala</taxon>
    </lineage>
</organism>
<dbReference type="PROSITE" id="PS00061">
    <property type="entry name" value="ADH_SHORT"/>
    <property type="match status" value="1"/>
</dbReference>
<dbReference type="InterPro" id="IPR002347">
    <property type="entry name" value="SDR_fam"/>
</dbReference>
<name>A0AAN6ESK5_EXODE</name>
<reference evidence="5" key="1">
    <citation type="submission" date="2023-01" db="EMBL/GenBank/DDBJ databases">
        <title>Exophiala dermititidis isolated from Cystic Fibrosis Patient.</title>
        <authorList>
            <person name="Kurbessoian T."/>
            <person name="Crocker A."/>
            <person name="Murante D."/>
            <person name="Hogan D.A."/>
            <person name="Stajich J.E."/>
        </authorList>
    </citation>
    <scope>NUCLEOTIDE SEQUENCE</scope>
    <source>
        <strain evidence="5">Ex8</strain>
    </source>
</reference>
<keyword evidence="3" id="KW-0560">Oxidoreductase</keyword>